<dbReference type="Pfam" id="PF02113">
    <property type="entry name" value="Peptidase_S13"/>
    <property type="match status" value="1"/>
</dbReference>
<dbReference type="InterPro" id="IPR000667">
    <property type="entry name" value="Peptidase_S13"/>
</dbReference>
<keyword evidence="2 5" id="KW-0378">Hydrolase</keyword>
<dbReference type="Gene3D" id="3.40.710.10">
    <property type="entry name" value="DD-peptidase/beta-lactamase superfamily"/>
    <property type="match status" value="2"/>
</dbReference>
<dbReference type="GO" id="GO:0009002">
    <property type="term" value="F:serine-type D-Ala-D-Ala carboxypeptidase activity"/>
    <property type="evidence" value="ECO:0007669"/>
    <property type="project" value="UniProtKB-EC"/>
</dbReference>
<evidence type="ECO:0000313" key="4">
    <source>
        <dbReference type="EMBL" id="TCP06492.1"/>
    </source>
</evidence>
<sequence>MLRRVMLCCVLLCAQAAFALDFGRMRADEVAVYVQDMQSGQVLVSHRADAAMNPASVMKLVTTFAALRTLGDDYRWLTQWKSAAPVSGHTLAGDIYWVGSGNPVLDQNDLLDMQQQLRDQGIRKISGRLVLDSSVWPDSGSAEGFGDDAGEAFATPPSPHMLAYKVVWARPERNADGEVVMALNPPLPDVAQENRLSAYAGAAACPSLKPYVAAKYADGVLSFRGRLPESCLGQEMFVNMLDAPDFAARSFINHWRASGGEIADGAGAGRAPAQAATLAANQSKPLAAVLADMNKESNNVIARSVYLALGEQAARGRKGTQNAEAAVRRALRSAELDDETLVLENGSGLSRRERVSARFLGEMLAAARRSPFQTAFTDSLPIAGNDGTLKKRFQNIGSPLRLKTGTLKNVRALAGYWLPEAPQHPLAIVVLLNSEQSGAYLPDLDKLVMQLLPAAAEANRRPDSP</sequence>
<dbReference type="Proteomes" id="UP000294721">
    <property type="component" value="Unassembled WGS sequence"/>
</dbReference>
<gene>
    <name evidence="5" type="primary">dacB</name>
    <name evidence="4" type="ORF">EV680_11146</name>
    <name evidence="5" type="ORF">LVJ78_00615</name>
</gene>
<dbReference type="GO" id="GO:0000270">
    <property type="term" value="P:peptidoglycan metabolic process"/>
    <property type="evidence" value="ECO:0007669"/>
    <property type="project" value="TreeGrafter"/>
</dbReference>
<keyword evidence="6" id="KW-1185">Reference proteome</keyword>
<accession>A0AAE9KH41</accession>
<protein>
    <submittedName>
        <fullName evidence="4 5">D-alanyl-D-alanine carboxypeptidase/D-alanyl-D-alanine-endopeptidase</fullName>
        <ecNumber evidence="5">3.4.16.4</ecNumber>
    </submittedName>
</protein>
<keyword evidence="5" id="KW-0121">Carboxypeptidase</keyword>
<feature type="chain" id="PRO_5042118441" evidence="3">
    <location>
        <begin position="20"/>
        <end position="465"/>
    </location>
</feature>
<reference evidence="5" key="2">
    <citation type="submission" date="2021-12" db="EMBL/GenBank/DDBJ databases">
        <authorList>
            <person name="Veyrier F.J."/>
        </authorList>
    </citation>
    <scope>NUCLEOTIDE SEQUENCE</scope>
    <source>
        <strain evidence="5">1258/02</strain>
    </source>
</reference>
<evidence type="ECO:0000313" key="5">
    <source>
        <dbReference type="EMBL" id="UOO79574.1"/>
    </source>
</evidence>
<feature type="signal peptide" evidence="3">
    <location>
        <begin position="1"/>
        <end position="19"/>
    </location>
</feature>
<evidence type="ECO:0000313" key="6">
    <source>
        <dbReference type="Proteomes" id="UP000294721"/>
    </source>
</evidence>
<proteinExistence type="inferred from homology"/>
<evidence type="ECO:0000256" key="2">
    <source>
        <dbReference type="ARBA" id="ARBA00022801"/>
    </source>
</evidence>
<keyword evidence="5" id="KW-0645">Protease</keyword>
<dbReference type="GO" id="GO:0006508">
    <property type="term" value="P:proteolysis"/>
    <property type="evidence" value="ECO:0007669"/>
    <property type="project" value="InterPro"/>
</dbReference>
<dbReference type="SUPFAM" id="SSF56601">
    <property type="entry name" value="beta-lactamase/transpeptidase-like"/>
    <property type="match status" value="1"/>
</dbReference>
<evidence type="ECO:0000256" key="1">
    <source>
        <dbReference type="ARBA" id="ARBA00006096"/>
    </source>
</evidence>
<dbReference type="PANTHER" id="PTHR30023">
    <property type="entry name" value="D-ALANYL-D-ALANINE CARBOXYPEPTIDASE"/>
    <property type="match status" value="1"/>
</dbReference>
<reference evidence="4 6" key="1">
    <citation type="submission" date="2019-03" db="EMBL/GenBank/DDBJ databases">
        <title>Genomic Encyclopedia of Type Strains, Phase IV (KMG-IV): sequencing the most valuable type-strain genomes for metagenomic binning, comparative biology and taxonomic classification.</title>
        <authorList>
            <person name="Goeker M."/>
        </authorList>
    </citation>
    <scope>NUCLEOTIDE SEQUENCE [LARGE SCALE GENOMIC DNA]</scope>
    <source>
        <strain evidence="4 6">DSM 17474</strain>
    </source>
</reference>
<dbReference type="Proteomes" id="UP000829756">
    <property type="component" value="Chromosome"/>
</dbReference>
<evidence type="ECO:0000313" key="7">
    <source>
        <dbReference type="Proteomes" id="UP000829756"/>
    </source>
</evidence>
<reference evidence="5" key="3">
    <citation type="journal article" date="2022" name="Res Sq">
        <title>Evolution of multicellular longitudinally dividing oral cavity symbionts (Neisseriaceae).</title>
        <authorList>
            <person name="Nyongesa S."/>
            <person name="Weber P."/>
            <person name="Bernet E."/>
            <person name="Pullido F."/>
            <person name="Nieckarz M."/>
            <person name="Delaby M."/>
            <person name="Nieves C."/>
            <person name="Viehboeck T."/>
            <person name="Krause N."/>
            <person name="Rivera-Millot A."/>
            <person name="Nakamura A."/>
            <person name="Vischer N."/>
            <person name="VanNieuwenhze M."/>
            <person name="Brun Y."/>
            <person name="Cava F."/>
            <person name="Bulgheresi S."/>
            <person name="Veyrier F."/>
        </authorList>
    </citation>
    <scope>NUCLEOTIDE SEQUENCE</scope>
    <source>
        <strain evidence="5">1258/02</strain>
    </source>
</reference>
<organism evidence="5 7">
    <name type="scientific">Uruburuella suis</name>
    <dbReference type="NCBI Taxonomy" id="252130"/>
    <lineage>
        <taxon>Bacteria</taxon>
        <taxon>Pseudomonadati</taxon>
        <taxon>Pseudomonadota</taxon>
        <taxon>Betaproteobacteria</taxon>
        <taxon>Neisseriales</taxon>
        <taxon>Neisseriaceae</taxon>
        <taxon>Uruburuella</taxon>
    </lineage>
</organism>
<dbReference type="RefSeq" id="WP_132953734.1">
    <property type="nucleotide sequence ID" value="NZ_CP091507.1"/>
</dbReference>
<dbReference type="Gene3D" id="3.50.80.20">
    <property type="entry name" value="D-Ala-D-Ala carboxypeptidase C, peptidase S13"/>
    <property type="match status" value="1"/>
</dbReference>
<dbReference type="AlphaFoldDB" id="A0AAE9KH41"/>
<dbReference type="PANTHER" id="PTHR30023:SF0">
    <property type="entry name" value="PENICILLIN-SENSITIVE CARBOXYPEPTIDASE A"/>
    <property type="match status" value="1"/>
</dbReference>
<dbReference type="PRINTS" id="PR00922">
    <property type="entry name" value="DADACBPTASE3"/>
</dbReference>
<name>A0AAE9KH41_9NEIS</name>
<dbReference type="NCBIfam" id="TIGR00666">
    <property type="entry name" value="PBP4"/>
    <property type="match status" value="1"/>
</dbReference>
<dbReference type="EC" id="3.4.16.4" evidence="5"/>
<evidence type="ECO:0000256" key="3">
    <source>
        <dbReference type="SAM" id="SignalP"/>
    </source>
</evidence>
<dbReference type="InterPro" id="IPR012338">
    <property type="entry name" value="Beta-lactam/transpept-like"/>
</dbReference>
<keyword evidence="3" id="KW-0732">Signal</keyword>
<dbReference type="EMBL" id="SLXE01000011">
    <property type="protein sequence ID" value="TCP06492.1"/>
    <property type="molecule type" value="Genomic_DNA"/>
</dbReference>
<dbReference type="KEGG" id="usu:LVJ78_00615"/>
<comment type="similarity">
    <text evidence="1">Belongs to the peptidase S13 family.</text>
</comment>
<dbReference type="EMBL" id="CP091507">
    <property type="protein sequence ID" value="UOO79574.1"/>
    <property type="molecule type" value="Genomic_DNA"/>
</dbReference>